<dbReference type="RefSeq" id="WP_005374776.1">
    <property type="nucleotide sequence ID" value="NZ_CM001475.1"/>
</dbReference>
<dbReference type="Proteomes" id="UP000005090">
    <property type="component" value="Chromosome"/>
</dbReference>
<keyword evidence="2" id="KW-1185">Reference proteome</keyword>
<name>H8GIB7_METAL</name>
<reference evidence="1 2" key="1">
    <citation type="journal article" date="2013" name="Genome Announc.">
        <title>Genome Sequence of the Obligate Gammaproteobacterial Methanotroph Methylomicrobium album Strain BG8.</title>
        <authorList>
            <person name="Kits K.D."/>
            <person name="Kalyuzhnaya M.G."/>
            <person name="Klotz M.G."/>
            <person name="Jetten M.S."/>
            <person name="Op den Camp H.J."/>
            <person name="Vuilleumier S."/>
            <person name="Bringel F."/>
            <person name="Dispirito A.A."/>
            <person name="Murrell J.C."/>
            <person name="Bruce D."/>
            <person name="Cheng J.F."/>
            <person name="Copeland A."/>
            <person name="Goodwin L."/>
            <person name="Hauser L."/>
            <person name="Lajus A."/>
            <person name="Land M.L."/>
            <person name="Lapidus A."/>
            <person name="Lucas S."/>
            <person name="Medigue C."/>
            <person name="Pitluck S."/>
            <person name="Woyke T."/>
            <person name="Zeytun A."/>
            <person name="Stein L.Y."/>
        </authorList>
    </citation>
    <scope>NUCLEOTIDE SEQUENCE [LARGE SCALE GENOMIC DNA]</scope>
    <source>
        <strain evidence="1 2">BG8</strain>
    </source>
</reference>
<dbReference type="InterPro" id="IPR035069">
    <property type="entry name" value="TTHA1013/TTHA0281-like"/>
</dbReference>
<accession>H8GIB7</accession>
<dbReference type="SUPFAM" id="SSF143100">
    <property type="entry name" value="TTHA1013/TTHA0281-like"/>
    <property type="match status" value="1"/>
</dbReference>
<dbReference type="STRING" id="686340.Metal_3785"/>
<dbReference type="Gene3D" id="3.30.160.250">
    <property type="match status" value="1"/>
</dbReference>
<dbReference type="AlphaFoldDB" id="H8GIB7"/>
<protein>
    <submittedName>
        <fullName evidence="1">Uncharacterized protein family (UPF0150)</fullName>
    </submittedName>
</protein>
<dbReference type="eggNOG" id="COG1598">
    <property type="taxonomic scope" value="Bacteria"/>
</dbReference>
<evidence type="ECO:0000313" key="2">
    <source>
        <dbReference type="Proteomes" id="UP000005090"/>
    </source>
</evidence>
<organism evidence="1 2">
    <name type="scientific">Methylomicrobium album BG8</name>
    <dbReference type="NCBI Taxonomy" id="686340"/>
    <lineage>
        <taxon>Bacteria</taxon>
        <taxon>Pseudomonadati</taxon>
        <taxon>Pseudomonadota</taxon>
        <taxon>Gammaproteobacteria</taxon>
        <taxon>Methylococcales</taxon>
        <taxon>Methylococcaceae</taxon>
        <taxon>Methylomicrobium</taxon>
    </lineage>
</organism>
<dbReference type="HOGENOM" id="CLU_114047_11_0_6"/>
<evidence type="ECO:0000313" key="1">
    <source>
        <dbReference type="EMBL" id="EIC31429.1"/>
    </source>
</evidence>
<proteinExistence type="predicted"/>
<sequence>MKTVSYTYWKSKDFFLGFINDYPDYITQGETKEELQENLKDLLADLESNEIPYIRKVEQMQVA</sequence>
<gene>
    <name evidence="1" type="ORF">Metal_3785</name>
</gene>
<dbReference type="EMBL" id="CM001475">
    <property type="protein sequence ID" value="EIC31429.1"/>
    <property type="molecule type" value="Genomic_DNA"/>
</dbReference>